<organism evidence="2 3">
    <name type="scientific">Duganella callida</name>
    <dbReference type="NCBI Taxonomy" id="2561932"/>
    <lineage>
        <taxon>Bacteria</taxon>
        <taxon>Pseudomonadati</taxon>
        <taxon>Pseudomonadota</taxon>
        <taxon>Betaproteobacteria</taxon>
        <taxon>Burkholderiales</taxon>
        <taxon>Oxalobacteraceae</taxon>
        <taxon>Telluria group</taxon>
        <taxon>Duganella</taxon>
    </lineage>
</organism>
<keyword evidence="1" id="KW-0472">Membrane</keyword>
<accession>A0A4Y9S8V1</accession>
<keyword evidence="1" id="KW-1133">Transmembrane helix</keyword>
<dbReference type="Proteomes" id="UP000297729">
    <property type="component" value="Unassembled WGS sequence"/>
</dbReference>
<name>A0A4Y9S8V1_9BURK</name>
<comment type="caution">
    <text evidence="2">The sequence shown here is derived from an EMBL/GenBank/DDBJ whole genome shotgun (WGS) entry which is preliminary data.</text>
</comment>
<keyword evidence="3" id="KW-1185">Reference proteome</keyword>
<dbReference type="EMBL" id="SPVG01000245">
    <property type="protein sequence ID" value="TFW15976.1"/>
    <property type="molecule type" value="Genomic_DNA"/>
</dbReference>
<evidence type="ECO:0000313" key="3">
    <source>
        <dbReference type="Proteomes" id="UP000297729"/>
    </source>
</evidence>
<protein>
    <submittedName>
        <fullName evidence="2">Uncharacterized protein</fullName>
    </submittedName>
</protein>
<dbReference type="RefSeq" id="WP_135204262.1">
    <property type="nucleotide sequence ID" value="NZ_SPVG01000245.1"/>
</dbReference>
<evidence type="ECO:0000256" key="1">
    <source>
        <dbReference type="SAM" id="Phobius"/>
    </source>
</evidence>
<dbReference type="OrthoDB" id="9182638at2"/>
<sequence length="61" mass="6821">MPEEERKLTDADIDAIVDRFENKVAERFYGDLGRGVWGVVWKAIVAILVGFAAYGSMKGMK</sequence>
<keyword evidence="1" id="KW-0812">Transmembrane</keyword>
<evidence type="ECO:0000313" key="2">
    <source>
        <dbReference type="EMBL" id="TFW15976.1"/>
    </source>
</evidence>
<proteinExistence type="predicted"/>
<feature type="transmembrane region" description="Helical" evidence="1">
    <location>
        <begin position="36"/>
        <end position="55"/>
    </location>
</feature>
<gene>
    <name evidence="2" type="ORF">E4L98_25110</name>
</gene>
<dbReference type="AlphaFoldDB" id="A0A4Y9S8V1"/>
<reference evidence="2 3" key="1">
    <citation type="submission" date="2019-03" db="EMBL/GenBank/DDBJ databases">
        <title>Draft Genome Sequence of Duganella callidus sp. nov., a Novel Duganella Species Isolated from Cultivated Soil.</title>
        <authorList>
            <person name="Raths R."/>
            <person name="Peta V."/>
            <person name="Bucking H."/>
        </authorList>
    </citation>
    <scope>NUCLEOTIDE SEQUENCE [LARGE SCALE GENOMIC DNA]</scope>
    <source>
        <strain evidence="2 3">DN04</strain>
    </source>
</reference>